<evidence type="ECO:0000313" key="1">
    <source>
        <dbReference type="EMBL" id="SFE88471.1"/>
    </source>
</evidence>
<reference evidence="1 2" key="1">
    <citation type="submission" date="2016-10" db="EMBL/GenBank/DDBJ databases">
        <authorList>
            <person name="de Groot N.N."/>
        </authorList>
    </citation>
    <scope>NUCLEOTIDE SEQUENCE [LARGE SCALE GENOMIC DNA]</scope>
    <source>
        <strain>GEY</strain>
        <strain evidence="2">DSM 9560</strain>
    </source>
</reference>
<sequence>MEDRHIEIDGHKYPIQDEYFPLSLKSPFMYGENSLKVQKYLNMVYQAKLTEHGIYGHATAKAVKNNMEIDEITEERFKVIQNYLDAMA</sequence>
<dbReference type="Proteomes" id="UP000199513">
    <property type="component" value="Unassembled WGS sequence"/>
</dbReference>
<accession>A0A1I2E7K1</accession>
<organism evidence="1 2">
    <name type="scientific">Thermoflexibacter ruber</name>
    <dbReference type="NCBI Taxonomy" id="1003"/>
    <lineage>
        <taxon>Bacteria</taxon>
        <taxon>Pseudomonadati</taxon>
        <taxon>Bacteroidota</taxon>
        <taxon>Cytophagia</taxon>
        <taxon>Cytophagales</taxon>
        <taxon>Thermoflexibacteraceae</taxon>
        <taxon>Thermoflexibacter</taxon>
    </lineage>
</organism>
<keyword evidence="2" id="KW-1185">Reference proteome</keyword>
<dbReference type="RefSeq" id="WP_091542082.1">
    <property type="nucleotide sequence ID" value="NZ_FONY01000009.1"/>
</dbReference>
<dbReference type="EMBL" id="FONY01000009">
    <property type="protein sequence ID" value="SFE88471.1"/>
    <property type="molecule type" value="Genomic_DNA"/>
</dbReference>
<proteinExistence type="predicted"/>
<evidence type="ECO:0008006" key="3">
    <source>
        <dbReference type="Google" id="ProtNLM"/>
    </source>
</evidence>
<evidence type="ECO:0000313" key="2">
    <source>
        <dbReference type="Proteomes" id="UP000199513"/>
    </source>
</evidence>
<gene>
    <name evidence="1" type="ORF">SAMN04488541_100925</name>
</gene>
<protein>
    <recommendedName>
        <fullName evidence="3">Peptidoglycan binding domain-containing protein</fullName>
    </recommendedName>
</protein>
<dbReference type="AlphaFoldDB" id="A0A1I2E7K1"/>
<name>A0A1I2E7K1_9BACT</name>